<dbReference type="OrthoDB" id="273141at2759"/>
<dbReference type="GO" id="GO:0005634">
    <property type="term" value="C:nucleus"/>
    <property type="evidence" value="ECO:0007669"/>
    <property type="project" value="TreeGrafter"/>
</dbReference>
<dbReference type="InterPro" id="IPR009269">
    <property type="entry name" value="NKAP_C"/>
</dbReference>
<evidence type="ECO:0000256" key="2">
    <source>
        <dbReference type="SAM" id="MobiDB-lite"/>
    </source>
</evidence>
<feature type="compositionally biased region" description="Basic residues" evidence="2">
    <location>
        <begin position="219"/>
        <end position="228"/>
    </location>
</feature>
<feature type="compositionally biased region" description="Basic and acidic residues" evidence="2">
    <location>
        <begin position="50"/>
        <end position="98"/>
    </location>
</feature>
<feature type="domain" description="NF-kappa-B-activating protein C-terminal" evidence="3">
    <location>
        <begin position="406"/>
        <end position="507"/>
    </location>
</feature>
<feature type="compositionally biased region" description="Basic residues" evidence="2">
    <location>
        <begin position="246"/>
        <end position="256"/>
    </location>
</feature>
<dbReference type="GO" id="GO:0003682">
    <property type="term" value="F:chromatin binding"/>
    <property type="evidence" value="ECO:0007669"/>
    <property type="project" value="InterPro"/>
</dbReference>
<feature type="compositionally biased region" description="Basic and acidic residues" evidence="2">
    <location>
        <begin position="257"/>
        <end position="271"/>
    </location>
</feature>
<protein>
    <recommendedName>
        <fullName evidence="3">NF-kappa-B-activating protein C-terminal domain-containing protein</fullName>
    </recommendedName>
</protein>
<evidence type="ECO:0000313" key="5">
    <source>
        <dbReference type="Proteomes" id="UP000287166"/>
    </source>
</evidence>
<feature type="compositionally biased region" description="Basic and acidic residues" evidence="2">
    <location>
        <begin position="309"/>
        <end position="332"/>
    </location>
</feature>
<accession>A0A401GEP0</accession>
<dbReference type="InterPro" id="IPR040466">
    <property type="entry name" value="NKAP"/>
</dbReference>
<evidence type="ECO:0000313" key="4">
    <source>
        <dbReference type="EMBL" id="GBE80646.1"/>
    </source>
</evidence>
<dbReference type="PANTHER" id="PTHR13087">
    <property type="entry name" value="NF-KAPPA B ACTIVATING PROTEIN"/>
    <property type="match status" value="1"/>
</dbReference>
<dbReference type="GeneID" id="38777563"/>
<feature type="compositionally biased region" description="Basic and acidic residues" evidence="2">
    <location>
        <begin position="141"/>
        <end position="154"/>
    </location>
</feature>
<sequence>MATIHPSRLALVPHDPKDIYPSRHTLDRGRPPSPRSNRRLTPSPLSSELRGYRRDDSREDDRDRRRDRGKDKDADTHGERDHDSRRDDAKRERARADDYFDEDDRRRKRSRTRSVDRERDYERSDRLEGNRPRRPSPVYSEYRRPSSPGERERSPVPQAPWRQHENMYPGYRGPPHGGYGGGVDFLESRRKQREQSTISIWPTSPRAPTRVLSNSPDSKHRKKSSKRHRDSDDSDDSDSDEEERRRRDRKERKKARREKDMDRYKDKDRDSHRHRHKHKSESRKYSNDSDEEDRHKQNRHRARSQSGEKSVDRHRQSEARTKSPEQHPRTPDVDEDEWVEKPATGLLAVSPPAKTNGSALMPPPPVPTSGSASMTAKRTGEDEDSDDEVGPQPLHKVTSSRKVDERQYGGALLRGEGSAMAAFLKDGTDMRIPRRGEIGLSSDEIASFESVGYVMSGSRHRRMNAVRMRKENQVISAEEKRGILKLQQEERERRETILREEFQELVTEKLKSQGATK</sequence>
<dbReference type="EMBL" id="BFAD01000003">
    <property type="protein sequence ID" value="GBE80646.1"/>
    <property type="molecule type" value="Genomic_DNA"/>
</dbReference>
<feature type="compositionally biased region" description="Basic and acidic residues" evidence="2">
    <location>
        <begin position="14"/>
        <end position="30"/>
    </location>
</feature>
<proteinExistence type="inferred from homology"/>
<comment type="caution">
    <text evidence="4">The sequence shown here is derived from an EMBL/GenBank/DDBJ whole genome shotgun (WGS) entry which is preliminary data.</text>
</comment>
<feature type="compositionally biased region" description="Basic and acidic residues" evidence="2">
    <location>
        <begin position="282"/>
        <end position="295"/>
    </location>
</feature>
<dbReference type="Pfam" id="PF06047">
    <property type="entry name" value="Nkap_C"/>
    <property type="match status" value="1"/>
</dbReference>
<feature type="compositionally biased region" description="Acidic residues" evidence="2">
    <location>
        <begin position="232"/>
        <end position="241"/>
    </location>
</feature>
<name>A0A401GEP0_9APHY</name>
<evidence type="ECO:0000259" key="3">
    <source>
        <dbReference type="Pfam" id="PF06047"/>
    </source>
</evidence>
<reference evidence="4 5" key="1">
    <citation type="journal article" date="2018" name="Sci. Rep.">
        <title>Genome sequence of the cauliflower mushroom Sparassis crispa (Hanabiratake) and its association with beneficial usage.</title>
        <authorList>
            <person name="Kiyama R."/>
            <person name="Furutani Y."/>
            <person name="Kawaguchi K."/>
            <person name="Nakanishi T."/>
        </authorList>
    </citation>
    <scope>NUCLEOTIDE SEQUENCE [LARGE SCALE GENOMIC DNA]</scope>
</reference>
<dbReference type="RefSeq" id="XP_027611559.1">
    <property type="nucleotide sequence ID" value="XM_027755758.1"/>
</dbReference>
<feature type="compositionally biased region" description="Basic and acidic residues" evidence="2">
    <location>
        <begin position="113"/>
        <end position="131"/>
    </location>
</feature>
<feature type="region of interest" description="Disordered" evidence="2">
    <location>
        <begin position="1"/>
        <end position="410"/>
    </location>
</feature>
<dbReference type="GO" id="GO:0010468">
    <property type="term" value="P:regulation of gene expression"/>
    <property type="evidence" value="ECO:0007669"/>
    <property type="project" value="TreeGrafter"/>
</dbReference>
<dbReference type="InParanoid" id="A0A401GEP0"/>
<dbReference type="STRING" id="139825.A0A401GEP0"/>
<keyword evidence="5" id="KW-1185">Reference proteome</keyword>
<feature type="compositionally biased region" description="Basic residues" evidence="2">
    <location>
        <begin position="272"/>
        <end position="281"/>
    </location>
</feature>
<gene>
    <name evidence="4" type="ORF">SCP_0303630</name>
</gene>
<comment type="similarity">
    <text evidence="1">Belongs to the NKAP family.</text>
</comment>
<evidence type="ECO:0000256" key="1">
    <source>
        <dbReference type="ARBA" id="ARBA00009313"/>
    </source>
</evidence>
<organism evidence="4 5">
    <name type="scientific">Sparassis crispa</name>
    <dbReference type="NCBI Taxonomy" id="139825"/>
    <lineage>
        <taxon>Eukaryota</taxon>
        <taxon>Fungi</taxon>
        <taxon>Dikarya</taxon>
        <taxon>Basidiomycota</taxon>
        <taxon>Agaricomycotina</taxon>
        <taxon>Agaricomycetes</taxon>
        <taxon>Polyporales</taxon>
        <taxon>Sparassidaceae</taxon>
        <taxon>Sparassis</taxon>
    </lineage>
</organism>
<dbReference type="Proteomes" id="UP000287166">
    <property type="component" value="Unassembled WGS sequence"/>
</dbReference>
<dbReference type="AlphaFoldDB" id="A0A401GEP0"/>
<dbReference type="PANTHER" id="PTHR13087:SF0">
    <property type="entry name" value="NFKB ACTIVATING PROTEIN LIKE"/>
    <property type="match status" value="1"/>
</dbReference>